<protein>
    <submittedName>
        <fullName evidence="1">Uncharacterized protein</fullName>
    </submittedName>
</protein>
<gene>
    <name evidence="1" type="ORF">RJ639_032497</name>
</gene>
<organism evidence="1 2">
    <name type="scientific">Escallonia herrerae</name>
    <dbReference type="NCBI Taxonomy" id="1293975"/>
    <lineage>
        <taxon>Eukaryota</taxon>
        <taxon>Viridiplantae</taxon>
        <taxon>Streptophyta</taxon>
        <taxon>Embryophyta</taxon>
        <taxon>Tracheophyta</taxon>
        <taxon>Spermatophyta</taxon>
        <taxon>Magnoliopsida</taxon>
        <taxon>eudicotyledons</taxon>
        <taxon>Gunneridae</taxon>
        <taxon>Pentapetalae</taxon>
        <taxon>asterids</taxon>
        <taxon>campanulids</taxon>
        <taxon>Escalloniales</taxon>
        <taxon>Escalloniaceae</taxon>
        <taxon>Escallonia</taxon>
    </lineage>
</organism>
<proteinExistence type="predicted"/>
<name>A0AA88X095_9ASTE</name>
<reference evidence="1" key="1">
    <citation type="submission" date="2022-12" db="EMBL/GenBank/DDBJ databases">
        <title>Draft genome assemblies for two species of Escallonia (Escalloniales).</title>
        <authorList>
            <person name="Chanderbali A."/>
            <person name="Dervinis C."/>
            <person name="Anghel I."/>
            <person name="Soltis D."/>
            <person name="Soltis P."/>
            <person name="Zapata F."/>
        </authorList>
    </citation>
    <scope>NUCLEOTIDE SEQUENCE</scope>
    <source>
        <strain evidence="1">UCBG64.0493</strain>
        <tissue evidence="1">Leaf</tissue>
    </source>
</reference>
<keyword evidence="2" id="KW-1185">Reference proteome</keyword>
<dbReference type="Proteomes" id="UP001188597">
    <property type="component" value="Unassembled WGS sequence"/>
</dbReference>
<evidence type="ECO:0000313" key="2">
    <source>
        <dbReference type="Proteomes" id="UP001188597"/>
    </source>
</evidence>
<sequence length="152" mass="17178">MTLKWIEDCHTLHAGWGCRHRVAKRDDLETVLVKELIEKTRLHQHTMQSGISTFPFSHRALTTPKTVAIIQLSGYGDSSLLGCFSYGSSCRISNTVKNVQSLSTPQKVSARSQTLAYCWQPKPYRSPPHQSLHKLSKKYGQLMQLKLVPSQV</sequence>
<evidence type="ECO:0000313" key="1">
    <source>
        <dbReference type="EMBL" id="KAK3034508.1"/>
    </source>
</evidence>
<dbReference type="EMBL" id="JAVXUP010000198">
    <property type="protein sequence ID" value="KAK3034508.1"/>
    <property type="molecule type" value="Genomic_DNA"/>
</dbReference>
<accession>A0AA88X095</accession>
<comment type="caution">
    <text evidence="1">The sequence shown here is derived from an EMBL/GenBank/DDBJ whole genome shotgun (WGS) entry which is preliminary data.</text>
</comment>
<dbReference type="AlphaFoldDB" id="A0AA88X095"/>